<evidence type="ECO:0000259" key="8">
    <source>
        <dbReference type="PROSITE" id="PS50928"/>
    </source>
</evidence>
<keyword evidence="10" id="KW-1185">Reference proteome</keyword>
<reference evidence="9" key="1">
    <citation type="submission" date="2022-06" db="EMBL/GenBank/DDBJ databases">
        <title>Genomic Encyclopedia of Archaeal and Bacterial Type Strains, Phase II (KMG-II): from individual species to whole genera.</title>
        <authorList>
            <person name="Goeker M."/>
        </authorList>
    </citation>
    <scope>NUCLEOTIDE SEQUENCE</scope>
    <source>
        <strain evidence="9">DSM 43935</strain>
    </source>
</reference>
<dbReference type="InterPro" id="IPR000515">
    <property type="entry name" value="MetI-like"/>
</dbReference>
<feature type="transmembrane region" description="Helical" evidence="7">
    <location>
        <begin position="75"/>
        <end position="95"/>
    </location>
</feature>
<comment type="caution">
    <text evidence="9">The sequence shown here is derived from an EMBL/GenBank/DDBJ whole genome shotgun (WGS) entry which is preliminary data.</text>
</comment>
<organism evidence="9 10">
    <name type="scientific">Goodfellowiella coeruleoviolacea</name>
    <dbReference type="NCBI Taxonomy" id="334858"/>
    <lineage>
        <taxon>Bacteria</taxon>
        <taxon>Bacillati</taxon>
        <taxon>Actinomycetota</taxon>
        <taxon>Actinomycetes</taxon>
        <taxon>Pseudonocardiales</taxon>
        <taxon>Pseudonocardiaceae</taxon>
        <taxon>Goodfellowiella</taxon>
    </lineage>
</organism>
<dbReference type="InterPro" id="IPR035906">
    <property type="entry name" value="MetI-like_sf"/>
</dbReference>
<keyword evidence="4 7" id="KW-0812">Transmembrane</keyword>
<dbReference type="PROSITE" id="PS50928">
    <property type="entry name" value="ABC_TM1"/>
    <property type="match status" value="1"/>
</dbReference>
<keyword evidence="3" id="KW-1003">Cell membrane</keyword>
<dbReference type="RefSeq" id="WP_253766704.1">
    <property type="nucleotide sequence ID" value="NZ_JAMTCK010000001.1"/>
</dbReference>
<dbReference type="Gene3D" id="1.10.3720.10">
    <property type="entry name" value="MetI-like"/>
    <property type="match status" value="1"/>
</dbReference>
<dbReference type="AlphaFoldDB" id="A0AAE3G9K1"/>
<accession>A0AAE3G9K1</accession>
<evidence type="ECO:0000256" key="4">
    <source>
        <dbReference type="ARBA" id="ARBA00022692"/>
    </source>
</evidence>
<evidence type="ECO:0000256" key="5">
    <source>
        <dbReference type="ARBA" id="ARBA00022989"/>
    </source>
</evidence>
<feature type="transmembrane region" description="Helical" evidence="7">
    <location>
        <begin position="133"/>
        <end position="154"/>
    </location>
</feature>
<dbReference type="Proteomes" id="UP001206128">
    <property type="component" value="Unassembled WGS sequence"/>
</dbReference>
<name>A0AAE3G9K1_9PSEU</name>
<dbReference type="GO" id="GO:0005886">
    <property type="term" value="C:plasma membrane"/>
    <property type="evidence" value="ECO:0007669"/>
    <property type="project" value="UniProtKB-SubCell"/>
</dbReference>
<evidence type="ECO:0000256" key="3">
    <source>
        <dbReference type="ARBA" id="ARBA00022475"/>
    </source>
</evidence>
<feature type="transmembrane region" description="Helical" evidence="7">
    <location>
        <begin position="15"/>
        <end position="37"/>
    </location>
</feature>
<evidence type="ECO:0000313" key="10">
    <source>
        <dbReference type="Proteomes" id="UP001206128"/>
    </source>
</evidence>
<evidence type="ECO:0000256" key="2">
    <source>
        <dbReference type="ARBA" id="ARBA00022448"/>
    </source>
</evidence>
<comment type="similarity">
    <text evidence="7">Belongs to the binding-protein-dependent transport system permease family.</text>
</comment>
<evidence type="ECO:0000256" key="1">
    <source>
        <dbReference type="ARBA" id="ARBA00004651"/>
    </source>
</evidence>
<dbReference type="EMBL" id="JAMTCK010000001">
    <property type="protein sequence ID" value="MCP2163773.1"/>
    <property type="molecule type" value="Genomic_DNA"/>
</dbReference>
<sequence length="267" mass="29133">MTDRAGRRRRVARRVLPPLAVFLLVLGGWTVVSYGLLPPRRRFLLPPVDQVIRVGFLDPDNRAELLDALALTSRVAGTGLAVAVLLGVGLGVLMAQTRWLERAIYPYVVVVQTIPVLALVPLFGFWFGFGFASRVLVCVLLSLFPLVANTLFGIRSVPAAQHQLFDLHRASRWRRLVKLQLPAALPSIFTGLRIAAGGSVIGAVVGDFFFRQGQPGLGILIDMYRSRLAAEQMFAAVLLASALGIAVFVVFGALARWAVGRWHESAE</sequence>
<dbReference type="Pfam" id="PF00528">
    <property type="entry name" value="BPD_transp_1"/>
    <property type="match status" value="1"/>
</dbReference>
<keyword evidence="2 7" id="KW-0813">Transport</keyword>
<feature type="transmembrane region" description="Helical" evidence="7">
    <location>
        <begin position="233"/>
        <end position="259"/>
    </location>
</feature>
<feature type="domain" description="ABC transmembrane type-1" evidence="8">
    <location>
        <begin position="69"/>
        <end position="255"/>
    </location>
</feature>
<evidence type="ECO:0000256" key="7">
    <source>
        <dbReference type="RuleBase" id="RU363032"/>
    </source>
</evidence>
<evidence type="ECO:0000256" key="6">
    <source>
        <dbReference type="ARBA" id="ARBA00023136"/>
    </source>
</evidence>
<dbReference type="GO" id="GO:0055085">
    <property type="term" value="P:transmembrane transport"/>
    <property type="evidence" value="ECO:0007669"/>
    <property type="project" value="InterPro"/>
</dbReference>
<dbReference type="PANTHER" id="PTHR30151:SF41">
    <property type="entry name" value="ABC TRANSPORTER PERMEASE PROTEIN"/>
    <property type="match status" value="1"/>
</dbReference>
<proteinExistence type="inferred from homology"/>
<dbReference type="CDD" id="cd06261">
    <property type="entry name" value="TM_PBP2"/>
    <property type="match status" value="1"/>
</dbReference>
<comment type="subcellular location">
    <subcellularLocation>
        <location evidence="1 7">Cell membrane</location>
        <topology evidence="1 7">Multi-pass membrane protein</topology>
    </subcellularLocation>
</comment>
<evidence type="ECO:0000313" key="9">
    <source>
        <dbReference type="EMBL" id="MCP2163773.1"/>
    </source>
</evidence>
<protein>
    <submittedName>
        <fullName evidence="9">NitT/TauT family transport system permease protein</fullName>
    </submittedName>
</protein>
<gene>
    <name evidence="9" type="ORF">LX83_000613</name>
</gene>
<feature type="transmembrane region" description="Helical" evidence="7">
    <location>
        <begin position="107"/>
        <end position="127"/>
    </location>
</feature>
<keyword evidence="5 7" id="KW-1133">Transmembrane helix</keyword>
<keyword evidence="6 7" id="KW-0472">Membrane</keyword>
<dbReference type="PANTHER" id="PTHR30151">
    <property type="entry name" value="ALKANE SULFONATE ABC TRANSPORTER-RELATED, MEMBRANE SUBUNIT"/>
    <property type="match status" value="1"/>
</dbReference>
<dbReference type="SUPFAM" id="SSF161098">
    <property type="entry name" value="MetI-like"/>
    <property type="match status" value="1"/>
</dbReference>